<dbReference type="EMBL" id="BSOT01000006">
    <property type="protein sequence ID" value="GLR71640.1"/>
    <property type="molecule type" value="Genomic_DNA"/>
</dbReference>
<feature type="chain" id="PRO_5041360941" description="PEP-CTERM protein-sorting domain-containing protein" evidence="2">
    <location>
        <begin position="25"/>
        <end position="226"/>
    </location>
</feature>
<evidence type="ECO:0000313" key="4">
    <source>
        <dbReference type="Proteomes" id="UP001156601"/>
    </source>
</evidence>
<keyword evidence="1" id="KW-0472">Membrane</keyword>
<comment type="caution">
    <text evidence="3">The sequence shown here is derived from an EMBL/GenBank/DDBJ whole genome shotgun (WGS) entry which is preliminary data.</text>
</comment>
<reference evidence="3" key="2">
    <citation type="submission" date="2023-01" db="EMBL/GenBank/DDBJ databases">
        <title>Draft genome sequence of Agaribacter marinus strain NBRC 110023.</title>
        <authorList>
            <person name="Sun Q."/>
            <person name="Mori K."/>
        </authorList>
    </citation>
    <scope>NUCLEOTIDE SEQUENCE</scope>
    <source>
        <strain evidence="3">NBRC 110023</strain>
    </source>
</reference>
<dbReference type="AlphaFoldDB" id="A0AA37T0S8"/>
<keyword evidence="4" id="KW-1185">Reference proteome</keyword>
<feature type="transmembrane region" description="Helical" evidence="1">
    <location>
        <begin position="205"/>
        <end position="222"/>
    </location>
</feature>
<keyword evidence="1" id="KW-0812">Transmembrane</keyword>
<keyword evidence="1" id="KW-1133">Transmembrane helix</keyword>
<evidence type="ECO:0000313" key="3">
    <source>
        <dbReference type="EMBL" id="GLR71640.1"/>
    </source>
</evidence>
<reference evidence="3" key="1">
    <citation type="journal article" date="2014" name="Int. J. Syst. Evol. Microbiol.">
        <title>Complete genome sequence of Corynebacterium casei LMG S-19264T (=DSM 44701T), isolated from a smear-ripened cheese.</title>
        <authorList>
            <consortium name="US DOE Joint Genome Institute (JGI-PGF)"/>
            <person name="Walter F."/>
            <person name="Albersmeier A."/>
            <person name="Kalinowski J."/>
            <person name="Ruckert C."/>
        </authorList>
    </citation>
    <scope>NUCLEOTIDE SEQUENCE</scope>
    <source>
        <strain evidence="3">NBRC 110023</strain>
    </source>
</reference>
<gene>
    <name evidence="3" type="ORF">GCM10007852_25480</name>
</gene>
<evidence type="ECO:0000256" key="2">
    <source>
        <dbReference type="SAM" id="SignalP"/>
    </source>
</evidence>
<protein>
    <recommendedName>
        <fullName evidence="5">PEP-CTERM protein-sorting domain-containing protein</fullName>
    </recommendedName>
</protein>
<sequence length="226" mass="25056">MSISKQIKSYILLIISVSTLKSHASLVTYESLEELDQATQTLIVEDWKSYTLHTVLSNNTINGIGYQGENSLGEPIVTLGSNCRISGLWCISHLTDNGRTRSFGSRSVTFSFNDPIQSFSLFLIQGINEPVAGQSSWSIDFDTGESLVMDSIYELGESFGLSYLGASGINGATAVTIRQTRNDTNVVWAFNHIGYETLKVSEPTTMVSFLILIAIYMIRFKLRERN</sequence>
<dbReference type="Proteomes" id="UP001156601">
    <property type="component" value="Unassembled WGS sequence"/>
</dbReference>
<keyword evidence="2" id="KW-0732">Signal</keyword>
<evidence type="ECO:0008006" key="5">
    <source>
        <dbReference type="Google" id="ProtNLM"/>
    </source>
</evidence>
<feature type="signal peptide" evidence="2">
    <location>
        <begin position="1"/>
        <end position="24"/>
    </location>
</feature>
<name>A0AA37T0S8_9ALTE</name>
<organism evidence="3 4">
    <name type="scientific">Agaribacter marinus</name>
    <dbReference type="NCBI Taxonomy" id="1431249"/>
    <lineage>
        <taxon>Bacteria</taxon>
        <taxon>Pseudomonadati</taxon>
        <taxon>Pseudomonadota</taxon>
        <taxon>Gammaproteobacteria</taxon>
        <taxon>Alteromonadales</taxon>
        <taxon>Alteromonadaceae</taxon>
        <taxon>Agaribacter</taxon>
    </lineage>
</organism>
<evidence type="ECO:0000256" key="1">
    <source>
        <dbReference type="SAM" id="Phobius"/>
    </source>
</evidence>
<accession>A0AA37T0S8</accession>
<proteinExistence type="predicted"/>